<dbReference type="EMBL" id="ASPP01021912">
    <property type="protein sequence ID" value="ETO11884.1"/>
    <property type="molecule type" value="Genomic_DNA"/>
</dbReference>
<dbReference type="PANTHER" id="PTHR22734">
    <property type="entry name" value="U3 SMALL NUCLEOLAR RIBONUCLEOPROTEIN PROTEIN IMP4"/>
    <property type="match status" value="1"/>
</dbReference>
<dbReference type="GO" id="GO:0030515">
    <property type="term" value="F:snoRNA binding"/>
    <property type="evidence" value="ECO:0007669"/>
    <property type="project" value="TreeGrafter"/>
</dbReference>
<dbReference type="GO" id="GO:0042134">
    <property type="term" value="F:rRNA primary transcript binding"/>
    <property type="evidence" value="ECO:0007669"/>
    <property type="project" value="InterPro"/>
</dbReference>
<dbReference type="PANTHER" id="PTHR22734:SF2">
    <property type="entry name" value="U3 SMALL NUCLEOLAR RIBONUCLEOPROTEIN PROTEIN IMP4"/>
    <property type="match status" value="1"/>
</dbReference>
<dbReference type="InterPro" id="IPR007109">
    <property type="entry name" value="Brix"/>
</dbReference>
<proteinExistence type="predicted"/>
<reference evidence="2 3" key="1">
    <citation type="journal article" date="2013" name="Curr. Biol.">
        <title>The Genome of the Foraminiferan Reticulomyxa filosa.</title>
        <authorList>
            <person name="Glockner G."/>
            <person name="Hulsmann N."/>
            <person name="Schleicher M."/>
            <person name="Noegel A.A."/>
            <person name="Eichinger L."/>
            <person name="Gallinger C."/>
            <person name="Pawlowski J."/>
            <person name="Sierra R."/>
            <person name="Euteneuer U."/>
            <person name="Pillet L."/>
            <person name="Moustafa A."/>
            <person name="Platzer M."/>
            <person name="Groth M."/>
            <person name="Szafranski K."/>
            <person name="Schliwa M."/>
        </authorList>
    </citation>
    <scope>NUCLEOTIDE SEQUENCE [LARGE SCALE GENOMIC DNA]</scope>
</reference>
<dbReference type="GO" id="GO:0042274">
    <property type="term" value="P:ribosomal small subunit biogenesis"/>
    <property type="evidence" value="ECO:0007669"/>
    <property type="project" value="UniProtKB-ARBA"/>
</dbReference>
<dbReference type="GO" id="GO:0006364">
    <property type="term" value="P:rRNA processing"/>
    <property type="evidence" value="ECO:0007669"/>
    <property type="project" value="InterPro"/>
</dbReference>
<dbReference type="SMART" id="SM00879">
    <property type="entry name" value="Brix"/>
    <property type="match status" value="1"/>
</dbReference>
<organism evidence="2 3">
    <name type="scientific">Reticulomyxa filosa</name>
    <dbReference type="NCBI Taxonomy" id="46433"/>
    <lineage>
        <taxon>Eukaryota</taxon>
        <taxon>Sar</taxon>
        <taxon>Rhizaria</taxon>
        <taxon>Retaria</taxon>
        <taxon>Foraminifera</taxon>
        <taxon>Monothalamids</taxon>
        <taxon>Reticulomyxidae</taxon>
        <taxon>Reticulomyxa</taxon>
    </lineage>
</organism>
<dbReference type="InterPro" id="IPR044281">
    <property type="entry name" value="IMP4/RPF1"/>
</dbReference>
<dbReference type="Gene3D" id="3.40.50.10480">
    <property type="entry name" value="Probable brix-domain ribosomal biogenesis protein"/>
    <property type="match status" value="1"/>
</dbReference>
<dbReference type="SUPFAM" id="SSF52954">
    <property type="entry name" value="Class II aaRS ABD-related"/>
    <property type="match status" value="1"/>
</dbReference>
<dbReference type="PROSITE" id="PS50833">
    <property type="entry name" value="BRIX"/>
    <property type="match status" value="1"/>
</dbReference>
<name>X6MDF1_RETFI</name>
<dbReference type="GO" id="GO:0032040">
    <property type="term" value="C:small-subunit processome"/>
    <property type="evidence" value="ECO:0007669"/>
    <property type="project" value="TreeGrafter"/>
</dbReference>
<dbReference type="OMA" id="IGTMSEQ"/>
<evidence type="ECO:0000313" key="3">
    <source>
        <dbReference type="Proteomes" id="UP000023152"/>
    </source>
</evidence>
<dbReference type="OrthoDB" id="10253204at2759"/>
<protein>
    <recommendedName>
        <fullName evidence="1">Brix domain-containing protein</fullName>
    </recommendedName>
</protein>
<evidence type="ECO:0000313" key="2">
    <source>
        <dbReference type="EMBL" id="ETO11884.1"/>
    </source>
</evidence>
<comment type="caution">
    <text evidence="2">The sequence shown here is derived from an EMBL/GenBank/DDBJ whole genome shotgun (WGS) entry which is preliminary data.</text>
</comment>
<accession>X6MDF1</accession>
<dbReference type="Pfam" id="PF04427">
    <property type="entry name" value="Brix"/>
    <property type="match status" value="1"/>
</dbReference>
<gene>
    <name evidence="2" type="ORF">RFI_25493</name>
</gene>
<dbReference type="Proteomes" id="UP000023152">
    <property type="component" value="Unassembled WGS sequence"/>
</dbReference>
<feature type="domain" description="Brix" evidence="1">
    <location>
        <begin position="31"/>
        <end position="219"/>
    </location>
</feature>
<dbReference type="FunFam" id="3.40.50.10480:FF:000001">
    <property type="entry name" value="IMP4, U3 small nucleolar ribonucleoprotein"/>
    <property type="match status" value="1"/>
</dbReference>
<dbReference type="AlphaFoldDB" id="X6MDF1"/>
<evidence type="ECO:0000259" key="1">
    <source>
        <dbReference type="PROSITE" id="PS50833"/>
    </source>
</evidence>
<keyword evidence="3" id="KW-1185">Reference proteome</keyword>
<dbReference type="GO" id="GO:0034457">
    <property type="term" value="C:Mpp10 complex"/>
    <property type="evidence" value="ECO:0007669"/>
    <property type="project" value="UniProtKB-ARBA"/>
</dbReference>
<sequence>MKADDVTTKDVGKNKVSYIDDEYAEAGIKDPKVIMTTCREPTNKLTRFVKEMKLCFPNATRVNRGNIDVKELVRLSKAAGFTDLVIFHEHSGICDGIIVCHLPYGPTAYFSVTDVVARHDVPKKSLASVSEQIPHLVFNNFQTLLGERVCNVLKFLYPVVPNQKISQKIRRVISFTNFNDFILFRHHIYRKKENNEIELVEIGPRFTMRLYQIKLGTIDQKESPIEWVLRPYFNTSWKRKAL</sequence>
<dbReference type="GO" id="GO:0005654">
    <property type="term" value="C:nucleoplasm"/>
    <property type="evidence" value="ECO:0007669"/>
    <property type="project" value="UniProtKB-ARBA"/>
</dbReference>